<dbReference type="HOGENOM" id="CLU_3071912_0_0_1"/>
<dbReference type="EnsemblPlants" id="OB06G23620.1">
    <property type="protein sequence ID" value="OB06G23620.1"/>
    <property type="gene ID" value="OB06G23620"/>
</dbReference>
<sequence>MDLLQVLGILSLALLSIGSQISTLSLPVSVHSFNTDGLGVTPLRRSIRPQARR</sequence>
<reference evidence="2" key="2">
    <citation type="submission" date="2013-04" db="UniProtKB">
        <authorList>
            <consortium name="EnsemblPlants"/>
        </authorList>
    </citation>
    <scope>IDENTIFICATION</scope>
</reference>
<feature type="signal peptide" evidence="1">
    <location>
        <begin position="1"/>
        <end position="18"/>
    </location>
</feature>
<evidence type="ECO:0000313" key="3">
    <source>
        <dbReference type="Proteomes" id="UP000006038"/>
    </source>
</evidence>
<proteinExistence type="predicted"/>
<dbReference type="Proteomes" id="UP000006038">
    <property type="component" value="Chromosome 6"/>
</dbReference>
<dbReference type="AlphaFoldDB" id="J3MEB8"/>
<protein>
    <submittedName>
        <fullName evidence="2">Uncharacterized protein</fullName>
    </submittedName>
</protein>
<dbReference type="Gramene" id="OB06G23620.1">
    <property type="protein sequence ID" value="OB06G23620.1"/>
    <property type="gene ID" value="OB06G23620"/>
</dbReference>
<evidence type="ECO:0000313" key="2">
    <source>
        <dbReference type="EnsemblPlants" id="OB06G23620.1"/>
    </source>
</evidence>
<accession>J3MEB8</accession>
<keyword evidence="3" id="KW-1185">Reference proteome</keyword>
<evidence type="ECO:0000256" key="1">
    <source>
        <dbReference type="SAM" id="SignalP"/>
    </source>
</evidence>
<organism evidence="2">
    <name type="scientific">Oryza brachyantha</name>
    <name type="common">malo sina</name>
    <dbReference type="NCBI Taxonomy" id="4533"/>
    <lineage>
        <taxon>Eukaryota</taxon>
        <taxon>Viridiplantae</taxon>
        <taxon>Streptophyta</taxon>
        <taxon>Embryophyta</taxon>
        <taxon>Tracheophyta</taxon>
        <taxon>Spermatophyta</taxon>
        <taxon>Magnoliopsida</taxon>
        <taxon>Liliopsida</taxon>
        <taxon>Poales</taxon>
        <taxon>Poaceae</taxon>
        <taxon>BOP clade</taxon>
        <taxon>Oryzoideae</taxon>
        <taxon>Oryzeae</taxon>
        <taxon>Oryzinae</taxon>
        <taxon>Oryza</taxon>
    </lineage>
</organism>
<keyword evidence="1" id="KW-0732">Signal</keyword>
<feature type="chain" id="PRO_5003773757" evidence="1">
    <location>
        <begin position="19"/>
        <end position="53"/>
    </location>
</feature>
<reference evidence="2" key="1">
    <citation type="journal article" date="2013" name="Nat. Commun.">
        <title>Whole-genome sequencing of Oryza brachyantha reveals mechanisms underlying Oryza genome evolution.</title>
        <authorList>
            <person name="Chen J."/>
            <person name="Huang Q."/>
            <person name="Gao D."/>
            <person name="Wang J."/>
            <person name="Lang Y."/>
            <person name="Liu T."/>
            <person name="Li B."/>
            <person name="Bai Z."/>
            <person name="Luis Goicoechea J."/>
            <person name="Liang C."/>
            <person name="Chen C."/>
            <person name="Zhang W."/>
            <person name="Sun S."/>
            <person name="Liao Y."/>
            <person name="Zhang X."/>
            <person name="Yang L."/>
            <person name="Song C."/>
            <person name="Wang M."/>
            <person name="Shi J."/>
            <person name="Liu G."/>
            <person name="Liu J."/>
            <person name="Zhou H."/>
            <person name="Zhou W."/>
            <person name="Yu Q."/>
            <person name="An N."/>
            <person name="Chen Y."/>
            <person name="Cai Q."/>
            <person name="Wang B."/>
            <person name="Liu B."/>
            <person name="Min J."/>
            <person name="Huang Y."/>
            <person name="Wu H."/>
            <person name="Li Z."/>
            <person name="Zhang Y."/>
            <person name="Yin Y."/>
            <person name="Song W."/>
            <person name="Jiang J."/>
            <person name="Jackson S.A."/>
            <person name="Wing R.A."/>
            <person name="Wang J."/>
            <person name="Chen M."/>
        </authorList>
    </citation>
    <scope>NUCLEOTIDE SEQUENCE [LARGE SCALE GENOMIC DNA]</scope>
    <source>
        <strain evidence="2">cv. IRGC 101232</strain>
    </source>
</reference>
<name>J3MEB8_ORYBR</name>